<accession>G8TXR3</accession>
<evidence type="ECO:0000256" key="8">
    <source>
        <dbReference type="ARBA" id="ARBA00023154"/>
    </source>
</evidence>
<feature type="domain" description="Dihydrodipicolinate reductase N-terminal" evidence="14">
    <location>
        <begin position="7"/>
        <end position="129"/>
    </location>
</feature>
<evidence type="ECO:0000256" key="12">
    <source>
        <dbReference type="ARBA" id="ARBA00049396"/>
    </source>
</evidence>
<keyword evidence="2 13" id="KW-0963">Cytoplasm</keyword>
<evidence type="ECO:0000256" key="11">
    <source>
        <dbReference type="ARBA" id="ARBA00049080"/>
    </source>
</evidence>
<evidence type="ECO:0000256" key="4">
    <source>
        <dbReference type="ARBA" id="ARBA00022857"/>
    </source>
</evidence>
<evidence type="ECO:0000256" key="3">
    <source>
        <dbReference type="ARBA" id="ARBA00022605"/>
    </source>
</evidence>
<evidence type="ECO:0000259" key="14">
    <source>
        <dbReference type="Pfam" id="PF01113"/>
    </source>
</evidence>
<feature type="active site" description="Proton donor" evidence="13">
    <location>
        <position position="160"/>
    </location>
</feature>
<reference evidence="16 17" key="2">
    <citation type="journal article" date="2012" name="Stand. Genomic Sci.">
        <title>Complete genome sequence of the moderately thermophilic mineral-sulfide-oxidizing firmicute Sulfobacillus acidophilus type strain (NAL(T)).</title>
        <authorList>
            <person name="Anderson I."/>
            <person name="Chertkov O."/>
            <person name="Chen A."/>
            <person name="Saunders E."/>
            <person name="Lapidus A."/>
            <person name="Nolan M."/>
            <person name="Lucas S."/>
            <person name="Hammon N."/>
            <person name="Deshpande S."/>
            <person name="Cheng J.F."/>
            <person name="Han C."/>
            <person name="Tapia R."/>
            <person name="Goodwin L.A."/>
            <person name="Pitluck S."/>
            <person name="Liolios K."/>
            <person name="Pagani I."/>
            <person name="Ivanova N."/>
            <person name="Mikhailova N."/>
            <person name="Pati A."/>
            <person name="Palaniappan K."/>
            <person name="Land M."/>
            <person name="Pan C."/>
            <person name="Rohde M."/>
            <person name="Pukall R."/>
            <person name="Goker M."/>
            <person name="Detter J.C."/>
            <person name="Woyke T."/>
            <person name="Bristow J."/>
            <person name="Eisen J.A."/>
            <person name="Markowitz V."/>
            <person name="Hugenholtz P."/>
            <person name="Kyrpides N.C."/>
            <person name="Klenk H.P."/>
            <person name="Mavromatis K."/>
        </authorList>
    </citation>
    <scope>NUCLEOTIDE SEQUENCE [LARGE SCALE GENOMIC DNA]</scope>
    <source>
        <strain evidence="17">ATCC 700253 / DSM 10332 / NAL</strain>
    </source>
</reference>
<evidence type="ECO:0000256" key="2">
    <source>
        <dbReference type="ARBA" id="ARBA00022490"/>
    </source>
</evidence>
<keyword evidence="17" id="KW-1185">Reference proteome</keyword>
<dbReference type="NCBIfam" id="TIGR00036">
    <property type="entry name" value="dapB"/>
    <property type="match status" value="1"/>
</dbReference>
<dbReference type="CDD" id="cd02274">
    <property type="entry name" value="DHDPR_N"/>
    <property type="match status" value="1"/>
</dbReference>
<dbReference type="EMBL" id="CP003179">
    <property type="protein sequence ID" value="AEW05019.1"/>
    <property type="molecule type" value="Genomic_DNA"/>
</dbReference>
<dbReference type="InterPro" id="IPR023940">
    <property type="entry name" value="DHDPR_bac"/>
</dbReference>
<dbReference type="InterPro" id="IPR000846">
    <property type="entry name" value="DapB_N"/>
</dbReference>
<dbReference type="GO" id="GO:0009089">
    <property type="term" value="P:lysine biosynthetic process via diaminopimelate"/>
    <property type="evidence" value="ECO:0007669"/>
    <property type="project" value="UniProtKB-UniRule"/>
</dbReference>
<dbReference type="Pfam" id="PF05173">
    <property type="entry name" value="DapB_C"/>
    <property type="match status" value="1"/>
</dbReference>
<feature type="domain" description="Dihydrodipicolinate reductase C-terminal" evidence="15">
    <location>
        <begin position="132"/>
        <end position="236"/>
    </location>
</feature>
<dbReference type="SUPFAM" id="SSF55347">
    <property type="entry name" value="Glyceraldehyde-3-phosphate dehydrogenase-like, C-terminal domain"/>
    <property type="match status" value="1"/>
</dbReference>
<proteinExistence type="inferred from homology"/>
<comment type="pathway">
    <text evidence="9 13">Amino-acid biosynthesis; L-lysine biosynthesis via DAP pathway; (S)-tetrahydrodipicolinate from L-aspartate: step 4/4.</text>
</comment>
<keyword evidence="4 13" id="KW-0521">NADP</keyword>
<comment type="caution">
    <text evidence="13">Lacks conserved residue(s) required for the propagation of feature annotation.</text>
</comment>
<comment type="catalytic activity">
    <reaction evidence="12 13">
        <text>(S)-2,3,4,5-tetrahydrodipicolinate + NAD(+) + H2O = (2S,4S)-4-hydroxy-2,3,4,5-tetrahydrodipicolinate + NADH + H(+)</text>
        <dbReference type="Rhea" id="RHEA:35323"/>
        <dbReference type="ChEBI" id="CHEBI:15377"/>
        <dbReference type="ChEBI" id="CHEBI:15378"/>
        <dbReference type="ChEBI" id="CHEBI:16845"/>
        <dbReference type="ChEBI" id="CHEBI:57540"/>
        <dbReference type="ChEBI" id="CHEBI:57945"/>
        <dbReference type="ChEBI" id="CHEBI:67139"/>
        <dbReference type="EC" id="1.17.1.8"/>
    </reaction>
</comment>
<comment type="caution">
    <text evidence="13">Was originally thought to be a dihydrodipicolinate reductase (DHDPR), catalyzing the conversion of dihydrodipicolinate to tetrahydrodipicolinate. However, it was shown in E.coli that the substrate of the enzymatic reaction is not dihydrodipicolinate (DHDP) but in fact (2S,4S)-4-hydroxy-2,3,4,5-tetrahydrodipicolinic acid (HTPA), the product released by the DapA-catalyzed reaction.</text>
</comment>
<dbReference type="InterPro" id="IPR022664">
    <property type="entry name" value="DapB_N_CS"/>
</dbReference>
<gene>
    <name evidence="13" type="primary">dapB</name>
    <name evidence="16" type="ordered locus">Sulac_1522</name>
</gene>
<dbReference type="GO" id="GO:0005829">
    <property type="term" value="C:cytosol"/>
    <property type="evidence" value="ECO:0007669"/>
    <property type="project" value="TreeGrafter"/>
</dbReference>
<evidence type="ECO:0000256" key="9">
    <source>
        <dbReference type="ARBA" id="ARBA00037922"/>
    </source>
</evidence>
<evidence type="ECO:0000256" key="1">
    <source>
        <dbReference type="ARBA" id="ARBA00006642"/>
    </source>
</evidence>
<comment type="subunit">
    <text evidence="13">Homotetramer.</text>
</comment>
<name>G8TXR3_SULAD</name>
<keyword evidence="7 13" id="KW-0520">NAD</keyword>
<dbReference type="GO" id="GO:0050661">
    <property type="term" value="F:NADP binding"/>
    <property type="evidence" value="ECO:0007669"/>
    <property type="project" value="UniProtKB-UniRule"/>
</dbReference>
<dbReference type="KEGG" id="sap:Sulac_1522"/>
<dbReference type="InterPro" id="IPR036291">
    <property type="entry name" value="NAD(P)-bd_dom_sf"/>
</dbReference>
<dbReference type="GO" id="GO:0008839">
    <property type="term" value="F:4-hydroxy-tetrahydrodipicolinate reductase"/>
    <property type="evidence" value="ECO:0007669"/>
    <property type="project" value="UniProtKB-UniRule"/>
</dbReference>
<dbReference type="PANTHER" id="PTHR20836">
    <property type="entry name" value="DIHYDRODIPICOLINATE REDUCTASE"/>
    <property type="match status" value="1"/>
</dbReference>
<dbReference type="GO" id="GO:0019877">
    <property type="term" value="P:diaminopimelate biosynthetic process"/>
    <property type="evidence" value="ECO:0007669"/>
    <property type="project" value="UniProtKB-UniRule"/>
</dbReference>
<dbReference type="Gene3D" id="3.40.50.720">
    <property type="entry name" value="NAD(P)-binding Rossmann-like Domain"/>
    <property type="match status" value="1"/>
</dbReference>
<dbReference type="SUPFAM" id="SSF51735">
    <property type="entry name" value="NAD(P)-binding Rossmann-fold domains"/>
    <property type="match status" value="1"/>
</dbReference>
<dbReference type="GO" id="GO:0016726">
    <property type="term" value="F:oxidoreductase activity, acting on CH or CH2 groups, NAD or NADP as acceptor"/>
    <property type="evidence" value="ECO:0007669"/>
    <property type="project" value="UniProtKB-UniRule"/>
</dbReference>
<protein>
    <recommendedName>
        <fullName evidence="10 13">4-hydroxy-tetrahydrodipicolinate reductase</fullName>
        <shortName evidence="13">HTPA reductase</shortName>
        <ecNumber evidence="10 13">1.17.1.8</ecNumber>
    </recommendedName>
</protein>
<dbReference type="UniPathway" id="UPA00034">
    <property type="reaction ID" value="UER00018"/>
</dbReference>
<keyword evidence="3 13" id="KW-0028">Amino-acid biosynthesis</keyword>
<keyword evidence="6 13" id="KW-0560">Oxidoreductase</keyword>
<keyword evidence="5 13" id="KW-0220">Diaminopimelate biosynthesis</keyword>
<organism evidence="16 17">
    <name type="scientific">Sulfobacillus acidophilus (strain ATCC 700253 / DSM 10332 / NAL)</name>
    <dbReference type="NCBI Taxonomy" id="679936"/>
    <lineage>
        <taxon>Bacteria</taxon>
        <taxon>Bacillati</taxon>
        <taxon>Bacillota</taxon>
        <taxon>Clostridia</taxon>
        <taxon>Eubacteriales</taxon>
        <taxon>Clostridiales Family XVII. Incertae Sedis</taxon>
        <taxon>Sulfobacillus</taxon>
    </lineage>
</organism>
<dbReference type="FunFam" id="3.30.360.10:FF:000009">
    <property type="entry name" value="4-hydroxy-tetrahydrodipicolinate reductase"/>
    <property type="match status" value="1"/>
</dbReference>
<dbReference type="EC" id="1.17.1.8" evidence="10 13"/>
<evidence type="ECO:0000256" key="6">
    <source>
        <dbReference type="ARBA" id="ARBA00023002"/>
    </source>
</evidence>
<evidence type="ECO:0000256" key="7">
    <source>
        <dbReference type="ARBA" id="ARBA00023027"/>
    </source>
</evidence>
<dbReference type="STRING" id="679936.Sulac_1522"/>
<evidence type="ECO:0000259" key="15">
    <source>
        <dbReference type="Pfam" id="PF05173"/>
    </source>
</evidence>
<reference evidence="17" key="1">
    <citation type="submission" date="2011-12" db="EMBL/GenBank/DDBJ databases">
        <title>The complete genome of chromosome of Sulfobacillus acidophilus DSM 10332.</title>
        <authorList>
            <person name="Lucas S."/>
            <person name="Han J."/>
            <person name="Lapidus A."/>
            <person name="Bruce D."/>
            <person name="Goodwin L."/>
            <person name="Pitluck S."/>
            <person name="Peters L."/>
            <person name="Kyrpides N."/>
            <person name="Mavromatis K."/>
            <person name="Ivanova N."/>
            <person name="Mikhailova N."/>
            <person name="Chertkov O."/>
            <person name="Saunders E."/>
            <person name="Detter J.C."/>
            <person name="Tapia R."/>
            <person name="Han C."/>
            <person name="Land M."/>
            <person name="Hauser L."/>
            <person name="Markowitz V."/>
            <person name="Cheng J.-F."/>
            <person name="Hugenholtz P."/>
            <person name="Woyke T."/>
            <person name="Wu D."/>
            <person name="Pukall R."/>
            <person name="Gehrich-Schroeter G."/>
            <person name="Schneider S."/>
            <person name="Klenk H.-P."/>
            <person name="Eisen J.A."/>
        </authorList>
    </citation>
    <scope>NUCLEOTIDE SEQUENCE [LARGE SCALE GENOMIC DNA]</scope>
    <source>
        <strain evidence="17">ATCC 700253 / DSM 10332 / NAL</strain>
    </source>
</reference>
<keyword evidence="8 13" id="KW-0457">Lysine biosynthesis</keyword>
<comment type="similarity">
    <text evidence="1 13">Belongs to the DapB family.</text>
</comment>
<evidence type="ECO:0000256" key="10">
    <source>
        <dbReference type="ARBA" id="ARBA00038983"/>
    </source>
</evidence>
<evidence type="ECO:0000313" key="16">
    <source>
        <dbReference type="EMBL" id="AEW05019.1"/>
    </source>
</evidence>
<feature type="binding site" evidence="13">
    <location>
        <begin position="166"/>
        <end position="167"/>
    </location>
    <ligand>
        <name>(S)-2,3,4,5-tetrahydrodipicolinate</name>
        <dbReference type="ChEBI" id="CHEBI:16845"/>
    </ligand>
</feature>
<feature type="binding site" evidence="13">
    <location>
        <begin position="13"/>
        <end position="18"/>
    </location>
    <ligand>
        <name>NAD(+)</name>
        <dbReference type="ChEBI" id="CHEBI:57540"/>
    </ligand>
</feature>
<dbReference type="PATRIC" id="fig|679936.5.peg.1588"/>
<dbReference type="Pfam" id="PF01113">
    <property type="entry name" value="DapB_N"/>
    <property type="match status" value="1"/>
</dbReference>
<feature type="binding site" evidence="13">
    <location>
        <position position="41"/>
    </location>
    <ligand>
        <name>NADP(+)</name>
        <dbReference type="ChEBI" id="CHEBI:58349"/>
    </ligand>
</feature>
<dbReference type="AlphaFoldDB" id="G8TXR3"/>
<evidence type="ECO:0000256" key="5">
    <source>
        <dbReference type="ARBA" id="ARBA00022915"/>
    </source>
</evidence>
<dbReference type="PANTHER" id="PTHR20836:SF0">
    <property type="entry name" value="4-HYDROXY-TETRAHYDRODIPICOLINATE REDUCTASE 1, CHLOROPLASTIC-RELATED"/>
    <property type="match status" value="1"/>
</dbReference>
<comment type="function">
    <text evidence="13">Catalyzes the conversion of 4-hydroxy-tetrahydrodipicolinate (HTPA) to tetrahydrodipicolinate.</text>
</comment>
<dbReference type="Gene3D" id="3.30.360.10">
    <property type="entry name" value="Dihydrodipicolinate Reductase, domain 2"/>
    <property type="match status" value="1"/>
</dbReference>
<dbReference type="PIRSF" id="PIRSF000161">
    <property type="entry name" value="DHPR"/>
    <property type="match status" value="1"/>
</dbReference>
<sequence>MPNTQPIPVVLAGATGKTGSAVGKAVWDAHDMELAAAVARRHRGVSLGLLWGIPELTVTLTADLTEIDRDYAVLVDFTEPESAYPRLVEAISRGWDIVVGTTGFSRREREHLAELVESRQVGAAVIANFSLGAWVAERLAIEASRYLGQVEVIEGHHQTKKDRPSGTAKRMAELLADAMGRDVDSIPVHSIRLPGMVAHQAVVFGSSGQLITIRHDVHDRSAYAAGVLAAIRQVHTFRGRVVNDLGEILDPGRLRPDGP</sequence>
<dbReference type="InterPro" id="IPR022663">
    <property type="entry name" value="DapB_C"/>
</dbReference>
<comment type="catalytic activity">
    <reaction evidence="11 13">
        <text>(S)-2,3,4,5-tetrahydrodipicolinate + NADP(+) + H2O = (2S,4S)-4-hydroxy-2,3,4,5-tetrahydrodipicolinate + NADPH + H(+)</text>
        <dbReference type="Rhea" id="RHEA:35331"/>
        <dbReference type="ChEBI" id="CHEBI:15377"/>
        <dbReference type="ChEBI" id="CHEBI:15378"/>
        <dbReference type="ChEBI" id="CHEBI:16845"/>
        <dbReference type="ChEBI" id="CHEBI:57783"/>
        <dbReference type="ChEBI" id="CHEBI:58349"/>
        <dbReference type="ChEBI" id="CHEBI:67139"/>
        <dbReference type="EC" id="1.17.1.8"/>
    </reaction>
</comment>
<dbReference type="HAMAP" id="MF_00102">
    <property type="entry name" value="DapB"/>
    <property type="match status" value="1"/>
</dbReference>
<dbReference type="HOGENOM" id="CLU_047479_0_1_9"/>
<feature type="active site" description="Proton donor/acceptor" evidence="13">
    <location>
        <position position="156"/>
    </location>
</feature>
<comment type="subcellular location">
    <subcellularLocation>
        <location evidence="13">Cytoplasm</location>
    </subcellularLocation>
</comment>
<evidence type="ECO:0000313" key="17">
    <source>
        <dbReference type="Proteomes" id="UP000005439"/>
    </source>
</evidence>
<dbReference type="PROSITE" id="PS01298">
    <property type="entry name" value="DAPB"/>
    <property type="match status" value="1"/>
</dbReference>
<dbReference type="Proteomes" id="UP000005439">
    <property type="component" value="Chromosome"/>
</dbReference>
<dbReference type="GO" id="GO:0051287">
    <property type="term" value="F:NAD binding"/>
    <property type="evidence" value="ECO:0007669"/>
    <property type="project" value="UniProtKB-UniRule"/>
</dbReference>
<feature type="binding site" evidence="13">
    <location>
        <position position="157"/>
    </location>
    <ligand>
        <name>(S)-2,3,4,5-tetrahydrodipicolinate</name>
        <dbReference type="ChEBI" id="CHEBI:16845"/>
    </ligand>
</feature>
<feature type="binding site" evidence="13">
    <location>
        <begin position="100"/>
        <end position="102"/>
    </location>
    <ligand>
        <name>NAD(+)</name>
        <dbReference type="ChEBI" id="CHEBI:57540"/>
    </ligand>
</feature>
<evidence type="ECO:0000256" key="13">
    <source>
        <dbReference type="HAMAP-Rule" id="MF_00102"/>
    </source>
</evidence>